<dbReference type="NCBIfam" id="TIGR03010">
    <property type="entry name" value="sulf_tusC_dsrF"/>
    <property type="match status" value="1"/>
</dbReference>
<dbReference type="SUPFAM" id="SSF75169">
    <property type="entry name" value="DsrEFH-like"/>
    <property type="match status" value="1"/>
</dbReference>
<evidence type="ECO:0000313" key="3">
    <source>
        <dbReference type="Proteomes" id="UP000255106"/>
    </source>
</evidence>
<dbReference type="InterPro" id="IPR017462">
    <property type="entry name" value="Sulphur_relay_TusC/DsrF"/>
</dbReference>
<dbReference type="InterPro" id="IPR027396">
    <property type="entry name" value="DsrEFH-like"/>
</dbReference>
<dbReference type="Gene3D" id="3.40.1260.10">
    <property type="entry name" value="DsrEFH-like"/>
    <property type="match status" value="1"/>
</dbReference>
<protein>
    <submittedName>
        <fullName evidence="2">Sulfur relay protein TusC</fullName>
    </submittedName>
</protein>
<gene>
    <name evidence="2" type="primary">tusC</name>
    <name evidence="2" type="ORF">NCTC10005_01481</name>
</gene>
<accession>A0A377LR16</accession>
<sequence>MVWARWRRLRSPVTEWCNSDETHRVCFYHCPHGSASGREGLDALLATSALTEEIGVFFLGDGVFQLLAGQQPQAILMRDYIATFKVLPLYDIETFYVCADSLAARGLDEKTPFVLDVTCLSSAALREQLSHYDTVLTF</sequence>
<proteinExistence type="inferred from homology"/>
<dbReference type="AlphaFoldDB" id="A0A377LR16"/>
<comment type="similarity">
    <text evidence="1">Belongs to the DsrF/TusC family.</text>
</comment>
<dbReference type="Proteomes" id="UP000255106">
    <property type="component" value="Unassembled WGS sequence"/>
</dbReference>
<dbReference type="PANTHER" id="PTHR38780:SF1">
    <property type="entry name" value="PROTEIN TUSC"/>
    <property type="match status" value="1"/>
</dbReference>
<dbReference type="NCBIfam" id="NF001238">
    <property type="entry name" value="PRK00211.1"/>
    <property type="match status" value="1"/>
</dbReference>
<reference evidence="2 3" key="1">
    <citation type="submission" date="2018-06" db="EMBL/GenBank/DDBJ databases">
        <authorList>
            <consortium name="Pathogen Informatics"/>
            <person name="Doyle S."/>
        </authorList>
    </citation>
    <scope>NUCLEOTIDE SEQUENCE [LARGE SCALE GENOMIC DNA]</scope>
    <source>
        <strain evidence="2 3">NCTC10005</strain>
    </source>
</reference>
<dbReference type="InterPro" id="IPR003787">
    <property type="entry name" value="Sulphur_relay_DsrE/F-like"/>
</dbReference>
<organism evidence="2 3">
    <name type="scientific">Enterobacter cloacae</name>
    <dbReference type="NCBI Taxonomy" id="550"/>
    <lineage>
        <taxon>Bacteria</taxon>
        <taxon>Pseudomonadati</taxon>
        <taxon>Pseudomonadota</taxon>
        <taxon>Gammaproteobacteria</taxon>
        <taxon>Enterobacterales</taxon>
        <taxon>Enterobacteriaceae</taxon>
        <taxon>Enterobacter</taxon>
        <taxon>Enterobacter cloacae complex</taxon>
    </lineage>
</organism>
<name>A0A377LR16_ENTCL</name>
<dbReference type="Pfam" id="PF02635">
    <property type="entry name" value="DsrE"/>
    <property type="match status" value="1"/>
</dbReference>
<dbReference type="PANTHER" id="PTHR38780">
    <property type="entry name" value="PROTEIN TUSC"/>
    <property type="match status" value="1"/>
</dbReference>
<evidence type="ECO:0000256" key="1">
    <source>
        <dbReference type="ARBA" id="ARBA00005996"/>
    </source>
</evidence>
<evidence type="ECO:0000313" key="2">
    <source>
        <dbReference type="EMBL" id="STQ08795.1"/>
    </source>
</evidence>
<dbReference type="EMBL" id="UGJB01000004">
    <property type="protein sequence ID" value="STQ08795.1"/>
    <property type="molecule type" value="Genomic_DNA"/>
</dbReference>